<feature type="domain" description="Phosphatidic acid phosphatase type 2/haloperoxidase" evidence="2">
    <location>
        <begin position="23"/>
        <end position="150"/>
    </location>
</feature>
<name>A0A840BP31_9RHOO</name>
<proteinExistence type="predicted"/>
<dbReference type="RefSeq" id="WP_183635142.1">
    <property type="nucleotide sequence ID" value="NZ_BAABLE010000005.1"/>
</dbReference>
<sequence>MTTPLLPFTFWALLTQLGTAALIVPVAALVAFGATRAGGARFAVRWFALLIAGAAVVLATKIAFMAWGFGSADLDFTGISGHSMLATAIVPVVCVALGGGGNGRRRVLLTVVGLLICALVAYSRIVLGAHSISEAVAGWTLGALVALAATLDSVPSGVQRFRALVLFASVALLLCAHSSLGLPSAHRWEAWLAARMIGKDCLFTRAALHSGATQCVPRHLAPASVLS</sequence>
<feature type="transmembrane region" description="Helical" evidence="1">
    <location>
        <begin position="12"/>
        <end position="34"/>
    </location>
</feature>
<feature type="transmembrane region" description="Helical" evidence="1">
    <location>
        <begin position="46"/>
        <end position="67"/>
    </location>
</feature>
<protein>
    <recommendedName>
        <fullName evidence="2">Phosphatidic acid phosphatase type 2/haloperoxidase domain-containing protein</fullName>
    </recommendedName>
</protein>
<feature type="transmembrane region" description="Helical" evidence="1">
    <location>
        <begin position="107"/>
        <end position="125"/>
    </location>
</feature>
<gene>
    <name evidence="3" type="ORF">GGR36_002585</name>
</gene>
<feature type="transmembrane region" description="Helical" evidence="1">
    <location>
        <begin position="163"/>
        <end position="182"/>
    </location>
</feature>
<dbReference type="EMBL" id="JACIET010000002">
    <property type="protein sequence ID" value="MBB4013239.1"/>
    <property type="molecule type" value="Genomic_DNA"/>
</dbReference>
<dbReference type="Gene3D" id="1.20.144.10">
    <property type="entry name" value="Phosphatidic acid phosphatase type 2/haloperoxidase"/>
    <property type="match status" value="1"/>
</dbReference>
<dbReference type="InterPro" id="IPR000326">
    <property type="entry name" value="PAP2/HPO"/>
</dbReference>
<evidence type="ECO:0000313" key="3">
    <source>
        <dbReference type="EMBL" id="MBB4013239.1"/>
    </source>
</evidence>
<reference evidence="3 4" key="1">
    <citation type="submission" date="2020-08" db="EMBL/GenBank/DDBJ databases">
        <title>Genomic Encyclopedia of Type Strains, Phase IV (KMG-IV): sequencing the most valuable type-strain genomes for metagenomic binning, comparative biology and taxonomic classification.</title>
        <authorList>
            <person name="Goeker M."/>
        </authorList>
    </citation>
    <scope>NUCLEOTIDE SEQUENCE [LARGE SCALE GENOMIC DNA]</scope>
    <source>
        <strain evidence="3 4">DSM 106739</strain>
    </source>
</reference>
<dbReference type="Proteomes" id="UP000561045">
    <property type="component" value="Unassembled WGS sequence"/>
</dbReference>
<dbReference type="SMART" id="SM00014">
    <property type="entry name" value="acidPPc"/>
    <property type="match status" value="1"/>
</dbReference>
<feature type="transmembrane region" description="Helical" evidence="1">
    <location>
        <begin position="79"/>
        <end position="100"/>
    </location>
</feature>
<organism evidence="3 4">
    <name type="scientific">Niveibacterium umoris</name>
    <dbReference type="NCBI Taxonomy" id="1193620"/>
    <lineage>
        <taxon>Bacteria</taxon>
        <taxon>Pseudomonadati</taxon>
        <taxon>Pseudomonadota</taxon>
        <taxon>Betaproteobacteria</taxon>
        <taxon>Rhodocyclales</taxon>
        <taxon>Rhodocyclaceae</taxon>
        <taxon>Niveibacterium</taxon>
    </lineage>
</organism>
<dbReference type="AlphaFoldDB" id="A0A840BP31"/>
<evidence type="ECO:0000256" key="1">
    <source>
        <dbReference type="SAM" id="Phobius"/>
    </source>
</evidence>
<dbReference type="SUPFAM" id="SSF48317">
    <property type="entry name" value="Acid phosphatase/Vanadium-dependent haloperoxidase"/>
    <property type="match status" value="1"/>
</dbReference>
<evidence type="ECO:0000313" key="4">
    <source>
        <dbReference type="Proteomes" id="UP000561045"/>
    </source>
</evidence>
<accession>A0A840BP31</accession>
<comment type="caution">
    <text evidence="3">The sequence shown here is derived from an EMBL/GenBank/DDBJ whole genome shotgun (WGS) entry which is preliminary data.</text>
</comment>
<evidence type="ECO:0000259" key="2">
    <source>
        <dbReference type="SMART" id="SM00014"/>
    </source>
</evidence>
<dbReference type="Pfam" id="PF01569">
    <property type="entry name" value="PAP2"/>
    <property type="match status" value="1"/>
</dbReference>
<keyword evidence="1" id="KW-0812">Transmembrane</keyword>
<dbReference type="InterPro" id="IPR036938">
    <property type="entry name" value="PAP2/HPO_sf"/>
</dbReference>
<feature type="transmembrane region" description="Helical" evidence="1">
    <location>
        <begin position="131"/>
        <end position="151"/>
    </location>
</feature>
<keyword evidence="1" id="KW-1133">Transmembrane helix</keyword>
<keyword evidence="4" id="KW-1185">Reference proteome</keyword>
<keyword evidence="1" id="KW-0472">Membrane</keyword>